<dbReference type="PANTHER" id="PTHR32552">
    <property type="entry name" value="FERRICHROME IRON RECEPTOR-RELATED"/>
    <property type="match status" value="1"/>
</dbReference>
<accession>A0A382AN27</accession>
<keyword evidence="9" id="KW-0998">Cell outer membrane</keyword>
<evidence type="ECO:0000256" key="3">
    <source>
        <dbReference type="ARBA" id="ARBA00022496"/>
    </source>
</evidence>
<evidence type="ECO:0000256" key="1">
    <source>
        <dbReference type="ARBA" id="ARBA00004571"/>
    </source>
</evidence>
<evidence type="ECO:0000259" key="10">
    <source>
        <dbReference type="Pfam" id="PF07715"/>
    </source>
</evidence>
<dbReference type="GO" id="GO:0009279">
    <property type="term" value="C:cell outer membrane"/>
    <property type="evidence" value="ECO:0007669"/>
    <property type="project" value="UniProtKB-SubCell"/>
</dbReference>
<feature type="non-terminal residue" evidence="11">
    <location>
        <position position="622"/>
    </location>
</feature>
<evidence type="ECO:0000256" key="5">
    <source>
        <dbReference type="ARBA" id="ARBA00023004"/>
    </source>
</evidence>
<dbReference type="PROSITE" id="PS52016">
    <property type="entry name" value="TONB_DEPENDENT_REC_3"/>
    <property type="match status" value="1"/>
</dbReference>
<dbReference type="InterPro" id="IPR012910">
    <property type="entry name" value="Plug_dom"/>
</dbReference>
<dbReference type="Pfam" id="PF07715">
    <property type="entry name" value="Plug"/>
    <property type="match status" value="1"/>
</dbReference>
<feature type="domain" description="TonB-dependent receptor plug" evidence="10">
    <location>
        <begin position="49"/>
        <end position="157"/>
    </location>
</feature>
<dbReference type="GO" id="GO:0006826">
    <property type="term" value="P:iron ion transport"/>
    <property type="evidence" value="ECO:0007669"/>
    <property type="project" value="UniProtKB-KW"/>
</dbReference>
<dbReference type="AlphaFoldDB" id="A0A382AN27"/>
<evidence type="ECO:0000256" key="6">
    <source>
        <dbReference type="ARBA" id="ARBA00023065"/>
    </source>
</evidence>
<organism evidence="11">
    <name type="scientific">marine metagenome</name>
    <dbReference type="NCBI Taxonomy" id="408172"/>
    <lineage>
        <taxon>unclassified sequences</taxon>
        <taxon>metagenomes</taxon>
        <taxon>ecological metagenomes</taxon>
    </lineage>
</organism>
<evidence type="ECO:0000256" key="2">
    <source>
        <dbReference type="ARBA" id="ARBA00022448"/>
    </source>
</evidence>
<sequence length="622" mass="66724">MSGRTNSFFHYATITVFVLGLGLAGGIGQLSAQGLEEIIVVAQKREENIQDVPLAVSAYSADFLEENSVKDVFDLMTSVPGLIVSANNTASTSNFSIRGIGTGGQNFGLESSVGLYVDGAYRSRQSSMINQLVDIESIEVLRGPQGTLFGKNTSSGALLVRTKAPSHDQDSYVELGVGSDSLTNFSTAFNHSIIDGELASRTTIFTSSRDGFVEVTNMPGVNLNERDRAGIRHQYLYTPSDTLSVRIIADYSEINELCCGALSLKDSLVASGRTAGGKPILGTDAIMTALGGTVFKTGTVTNHQMATNTLPDSKSKDRGISIEVNKDFENFQFTSHTASRRFDTHDVFDVDFTNVDLAWRDYGAEQQSFTQEFRVASNSDGRVNYQLGAYFYKQELNSKDNLGAGAFLNNYVIAASPDVLGALISNASPGLLGFINLAYGTSFPLTGLANAVQAGSVIKDRAYQDHDSIALFGKVDFDLSETVALSVGLRYTEENKDMVSTFNESIDIPGRTDLNTTAITAVLGIAGHQALAFQGLPHNPALAAMNAAPFLPAMAVLFKPGWANCSVSPRLCPRDDLDVLLNDSQVTGDVTLTIRPDEQTMYYGSFATGYKSGGTNTDRIGF</sequence>
<comment type="subcellular location">
    <subcellularLocation>
        <location evidence="1">Cell outer membrane</location>
        <topology evidence="1">Multi-pass membrane protein</topology>
    </subcellularLocation>
</comment>
<keyword evidence="3" id="KW-0410">Iron transport</keyword>
<gene>
    <name evidence="11" type="ORF">METZ01_LOCUS155814</name>
</gene>
<reference evidence="11" key="1">
    <citation type="submission" date="2018-05" db="EMBL/GenBank/DDBJ databases">
        <authorList>
            <person name="Lanie J.A."/>
            <person name="Ng W.-L."/>
            <person name="Kazmierczak K.M."/>
            <person name="Andrzejewski T.M."/>
            <person name="Davidsen T.M."/>
            <person name="Wayne K.J."/>
            <person name="Tettelin H."/>
            <person name="Glass J.I."/>
            <person name="Rusch D."/>
            <person name="Podicherti R."/>
            <person name="Tsui H.-C.T."/>
            <person name="Winkler M.E."/>
        </authorList>
    </citation>
    <scope>NUCLEOTIDE SEQUENCE</scope>
</reference>
<protein>
    <recommendedName>
        <fullName evidence="10">TonB-dependent receptor plug domain-containing protein</fullName>
    </recommendedName>
</protein>
<evidence type="ECO:0000313" key="11">
    <source>
        <dbReference type="EMBL" id="SVB02960.1"/>
    </source>
</evidence>
<keyword evidence="7" id="KW-0798">TonB box</keyword>
<evidence type="ECO:0000256" key="4">
    <source>
        <dbReference type="ARBA" id="ARBA00022692"/>
    </source>
</evidence>
<dbReference type="PANTHER" id="PTHR32552:SF81">
    <property type="entry name" value="TONB-DEPENDENT OUTER MEMBRANE RECEPTOR"/>
    <property type="match status" value="1"/>
</dbReference>
<dbReference type="Gene3D" id="2.40.170.20">
    <property type="entry name" value="TonB-dependent receptor, beta-barrel domain"/>
    <property type="match status" value="3"/>
</dbReference>
<dbReference type="EMBL" id="UINC01026109">
    <property type="protein sequence ID" value="SVB02960.1"/>
    <property type="molecule type" value="Genomic_DNA"/>
</dbReference>
<keyword evidence="4" id="KW-0812">Transmembrane</keyword>
<keyword evidence="2" id="KW-0813">Transport</keyword>
<dbReference type="InterPro" id="IPR039426">
    <property type="entry name" value="TonB-dep_rcpt-like"/>
</dbReference>
<keyword evidence="6" id="KW-0406">Ion transport</keyword>
<evidence type="ECO:0000256" key="8">
    <source>
        <dbReference type="ARBA" id="ARBA00023136"/>
    </source>
</evidence>
<dbReference type="InterPro" id="IPR036942">
    <property type="entry name" value="Beta-barrel_TonB_sf"/>
</dbReference>
<keyword evidence="5" id="KW-0408">Iron</keyword>
<name>A0A382AN27_9ZZZZ</name>
<evidence type="ECO:0000256" key="9">
    <source>
        <dbReference type="ARBA" id="ARBA00023237"/>
    </source>
</evidence>
<evidence type="ECO:0000256" key="7">
    <source>
        <dbReference type="ARBA" id="ARBA00023077"/>
    </source>
</evidence>
<proteinExistence type="predicted"/>
<keyword evidence="8" id="KW-0472">Membrane</keyword>
<dbReference type="SUPFAM" id="SSF56935">
    <property type="entry name" value="Porins"/>
    <property type="match status" value="1"/>
</dbReference>